<feature type="region of interest" description="Disordered" evidence="1">
    <location>
        <begin position="1"/>
        <end position="21"/>
    </location>
</feature>
<reference evidence="2 3" key="1">
    <citation type="submission" date="2019-03" db="EMBL/GenBank/DDBJ databases">
        <title>Genomic Encyclopedia of Type Strains, Phase IV (KMG-IV): sequencing the most valuable type-strain genomes for metagenomic binning, comparative biology and taxonomic classification.</title>
        <authorList>
            <person name="Goeker M."/>
        </authorList>
    </citation>
    <scope>NUCLEOTIDE SEQUENCE [LARGE SCALE GENOMIC DNA]</scope>
    <source>
        <strain evidence="2 3">DSM 46831</strain>
    </source>
</reference>
<dbReference type="RefSeq" id="WP_207896784.1">
    <property type="nucleotide sequence ID" value="NZ_SLXV01000003.1"/>
</dbReference>
<organism evidence="2 3">
    <name type="scientific">Baia soyae</name>
    <dbReference type="NCBI Taxonomy" id="1544746"/>
    <lineage>
        <taxon>Bacteria</taxon>
        <taxon>Bacillati</taxon>
        <taxon>Bacillota</taxon>
        <taxon>Bacilli</taxon>
        <taxon>Bacillales</taxon>
        <taxon>Thermoactinomycetaceae</taxon>
        <taxon>Baia</taxon>
    </lineage>
</organism>
<dbReference type="EMBL" id="SLXV01000003">
    <property type="protein sequence ID" value="TCP70273.1"/>
    <property type="molecule type" value="Genomic_DNA"/>
</dbReference>
<name>A0A4V6NRU4_9BACL</name>
<evidence type="ECO:0000313" key="3">
    <source>
        <dbReference type="Proteomes" id="UP000294746"/>
    </source>
</evidence>
<comment type="caution">
    <text evidence="2">The sequence shown here is derived from an EMBL/GenBank/DDBJ whole genome shotgun (WGS) entry which is preliminary data.</text>
</comment>
<dbReference type="NCBIfam" id="NF038154">
    <property type="entry name" value="lanthi_III_a"/>
    <property type="match status" value="1"/>
</dbReference>
<sequence>MNQVLDLQKTSQNNSEQPEMGTWTVVVRTTVTTVSGMSTVSNNC</sequence>
<proteinExistence type="predicted"/>
<feature type="compositionally biased region" description="Polar residues" evidence="1">
    <location>
        <begin position="1"/>
        <end position="17"/>
    </location>
</feature>
<dbReference type="Proteomes" id="UP000294746">
    <property type="component" value="Unassembled WGS sequence"/>
</dbReference>
<gene>
    <name evidence="2" type="ORF">EDD57_10389</name>
</gene>
<evidence type="ECO:0000256" key="1">
    <source>
        <dbReference type="SAM" id="MobiDB-lite"/>
    </source>
</evidence>
<evidence type="ECO:0000313" key="2">
    <source>
        <dbReference type="EMBL" id="TCP70273.1"/>
    </source>
</evidence>
<protein>
    <submittedName>
        <fullName evidence="2">Uncharacterized protein</fullName>
    </submittedName>
</protein>
<dbReference type="AlphaFoldDB" id="A0A4V6NRU4"/>
<keyword evidence="3" id="KW-1185">Reference proteome</keyword>
<accession>A0A4V6NRU4</accession>